<evidence type="ECO:0000313" key="4">
    <source>
        <dbReference type="Proteomes" id="UP000623010"/>
    </source>
</evidence>
<feature type="region of interest" description="Disordered" evidence="1">
    <location>
        <begin position="305"/>
        <end position="373"/>
    </location>
</feature>
<reference evidence="3" key="1">
    <citation type="journal article" date="2014" name="Int. J. Syst. Evol. Microbiol.">
        <title>Complete genome sequence of Corynebacterium casei LMG S-19264T (=DSM 44701T), isolated from a smear-ripened cheese.</title>
        <authorList>
            <consortium name="US DOE Joint Genome Institute (JGI-PGF)"/>
            <person name="Walter F."/>
            <person name="Albersmeier A."/>
            <person name="Kalinowski J."/>
            <person name="Ruckert C."/>
        </authorList>
    </citation>
    <scope>NUCLEOTIDE SEQUENCE</scope>
    <source>
        <strain evidence="3">JCM 5016</strain>
    </source>
</reference>
<dbReference type="AlphaFoldDB" id="A0A918VI19"/>
<dbReference type="InterPro" id="IPR029058">
    <property type="entry name" value="AB_hydrolase_fold"/>
</dbReference>
<accession>A0A918VI19</accession>
<name>A0A918VI19_9ACTN</name>
<evidence type="ECO:0000259" key="2">
    <source>
        <dbReference type="Pfam" id="PF12697"/>
    </source>
</evidence>
<comment type="caution">
    <text evidence="3">The sequence shown here is derived from an EMBL/GenBank/DDBJ whole genome shotgun (WGS) entry which is preliminary data.</text>
</comment>
<dbReference type="EMBL" id="BMWH01000019">
    <property type="protein sequence ID" value="GHA00510.1"/>
    <property type="molecule type" value="Genomic_DNA"/>
</dbReference>
<dbReference type="Gene3D" id="3.40.50.1820">
    <property type="entry name" value="alpha/beta hydrolase"/>
    <property type="match status" value="1"/>
</dbReference>
<organism evidence="3 4">
    <name type="scientific">Streptomyces echinoruber</name>
    <dbReference type="NCBI Taxonomy" id="68898"/>
    <lineage>
        <taxon>Bacteria</taxon>
        <taxon>Bacillati</taxon>
        <taxon>Actinomycetota</taxon>
        <taxon>Actinomycetes</taxon>
        <taxon>Kitasatosporales</taxon>
        <taxon>Streptomycetaceae</taxon>
        <taxon>Streptomyces</taxon>
    </lineage>
</organism>
<sequence length="373" mass="39067">MTPKPITDSPGGPRAVAPPGPASPPTVREIVLDTDGVPLSGLLGEPADGPPRATVVALHGGGMRAGYFHGPAHPGLSLLTLGARLGFTVLALDRPGYGRSAVHLPHGQNLREQCATVRAALTDFGLRHPVGAGVFVVAHSYGGKLALALAADGTDLIGLDICGLGHRFAVDPGQLASLHERRTAALHWGPLALYPADTFRLAAALVGPMPEREEREARHWPRLFPALAARVRVPVRFTFAEYERWWRHDEEAVAELTGLLAAARVRVDRLPGAGHNVSLGWAARAYHLRALAFLEECLAAHRPAARRSARPDGGSEPSDGRSEPFGGGPAPFGGRPAPVGGGSVPVSRPGAGAGPPPARPARRRDWPARSAPG</sequence>
<dbReference type="SUPFAM" id="SSF53474">
    <property type="entry name" value="alpha/beta-Hydrolases"/>
    <property type="match status" value="1"/>
</dbReference>
<dbReference type="InterPro" id="IPR000073">
    <property type="entry name" value="AB_hydrolase_1"/>
</dbReference>
<reference evidence="3" key="2">
    <citation type="submission" date="2020-09" db="EMBL/GenBank/DDBJ databases">
        <authorList>
            <person name="Sun Q."/>
            <person name="Ohkuma M."/>
        </authorList>
    </citation>
    <scope>NUCLEOTIDE SEQUENCE</scope>
    <source>
        <strain evidence="3">JCM 5016</strain>
    </source>
</reference>
<proteinExistence type="predicted"/>
<gene>
    <name evidence="3" type="ORF">GCM10010389_44680</name>
</gene>
<feature type="region of interest" description="Disordered" evidence="1">
    <location>
        <begin position="1"/>
        <end position="24"/>
    </location>
</feature>
<dbReference type="Pfam" id="PF12697">
    <property type="entry name" value="Abhydrolase_6"/>
    <property type="match status" value="1"/>
</dbReference>
<keyword evidence="4" id="KW-1185">Reference proteome</keyword>
<feature type="domain" description="AB hydrolase-1" evidence="2">
    <location>
        <begin position="55"/>
        <end position="277"/>
    </location>
</feature>
<protein>
    <submittedName>
        <fullName evidence="3">Thioesterase</fullName>
    </submittedName>
</protein>
<dbReference type="Proteomes" id="UP000623010">
    <property type="component" value="Unassembled WGS sequence"/>
</dbReference>
<feature type="compositionally biased region" description="Low complexity" evidence="1">
    <location>
        <begin position="332"/>
        <end position="350"/>
    </location>
</feature>
<evidence type="ECO:0000313" key="3">
    <source>
        <dbReference type="EMBL" id="GHA00510.1"/>
    </source>
</evidence>
<evidence type="ECO:0000256" key="1">
    <source>
        <dbReference type="SAM" id="MobiDB-lite"/>
    </source>
</evidence>
<dbReference type="GO" id="GO:0003824">
    <property type="term" value="F:catalytic activity"/>
    <property type="evidence" value="ECO:0007669"/>
    <property type="project" value="UniProtKB-ARBA"/>
</dbReference>